<accession>A0AAV7X651</accession>
<dbReference type="GO" id="GO:0000422">
    <property type="term" value="P:autophagy of mitochondrion"/>
    <property type="evidence" value="ECO:0007669"/>
    <property type="project" value="TreeGrafter"/>
</dbReference>
<dbReference type="GO" id="GO:0016559">
    <property type="term" value="P:peroxisome fission"/>
    <property type="evidence" value="ECO:0007669"/>
    <property type="project" value="TreeGrafter"/>
</dbReference>
<comment type="domain">
    <text evidence="11">The C-terminus is required for mitochondrial localization, while the N-terminus is necessary for mitochondrial fission.</text>
</comment>
<dbReference type="CDD" id="cd12212">
    <property type="entry name" value="Fis1"/>
    <property type="match status" value="1"/>
</dbReference>
<comment type="function">
    <text evidence="11">Involved in the fragmentation of the mitochondrial network and its perinuclear clustering.</text>
</comment>
<dbReference type="EMBL" id="JAPTSV010000015">
    <property type="protein sequence ID" value="KAJ1520017.1"/>
    <property type="molecule type" value="Genomic_DNA"/>
</dbReference>
<protein>
    <recommendedName>
        <fullName evidence="11">Mitochondrial fission 1 protein</fullName>
    </recommendedName>
</protein>
<evidence type="ECO:0000256" key="5">
    <source>
        <dbReference type="ARBA" id="ARBA00022703"/>
    </source>
</evidence>
<feature type="transmembrane region" description="Helical" evidence="12">
    <location>
        <begin position="132"/>
        <end position="156"/>
    </location>
</feature>
<dbReference type="SUPFAM" id="SSF48452">
    <property type="entry name" value="TPR-like"/>
    <property type="match status" value="1"/>
</dbReference>
<dbReference type="InterPro" id="IPR033745">
    <property type="entry name" value="Fis1_cytosol"/>
</dbReference>
<dbReference type="InterPro" id="IPR028061">
    <property type="entry name" value="Fis1_TPR_C"/>
</dbReference>
<keyword evidence="10" id="KW-0576">Peroxisome</keyword>
<organism evidence="13 14">
    <name type="scientific">Megalurothrips usitatus</name>
    <name type="common">bean blossom thrips</name>
    <dbReference type="NCBI Taxonomy" id="439358"/>
    <lineage>
        <taxon>Eukaryota</taxon>
        <taxon>Metazoa</taxon>
        <taxon>Ecdysozoa</taxon>
        <taxon>Arthropoda</taxon>
        <taxon>Hexapoda</taxon>
        <taxon>Insecta</taxon>
        <taxon>Pterygota</taxon>
        <taxon>Neoptera</taxon>
        <taxon>Paraneoptera</taxon>
        <taxon>Thysanoptera</taxon>
        <taxon>Terebrantia</taxon>
        <taxon>Thripoidea</taxon>
        <taxon>Thripidae</taxon>
        <taxon>Megalurothrips</taxon>
    </lineage>
</organism>
<dbReference type="GO" id="GO:0005741">
    <property type="term" value="C:mitochondrial outer membrane"/>
    <property type="evidence" value="ECO:0007669"/>
    <property type="project" value="UniProtKB-SubCell"/>
</dbReference>
<sequence length="159" mass="18232">MSSLYYPLNLLLCIVLIDFCLCFQKYEKVYHEQLNSGNITQKAQFEYAWCLVRSKYSADIRKGLILLEELFHTDKEESKRDYLYYLAIGNARIKEYNKALQYVRGFLQIEPGNHQVHDLEVVIKRRMEKEGLVGVALTGGIVLGIGAVVGLAFALAKKH</sequence>
<dbReference type="Pfam" id="PF14852">
    <property type="entry name" value="Fis1_TPR_N"/>
    <property type="match status" value="1"/>
</dbReference>
<evidence type="ECO:0000256" key="10">
    <source>
        <dbReference type="ARBA" id="ARBA00023140"/>
    </source>
</evidence>
<keyword evidence="9 11" id="KW-0472">Membrane</keyword>
<dbReference type="FunFam" id="1.25.40.10:FF:000147">
    <property type="entry name" value="Mitochondrial fission 1 protein"/>
    <property type="match status" value="1"/>
</dbReference>
<evidence type="ECO:0000313" key="14">
    <source>
        <dbReference type="Proteomes" id="UP001075354"/>
    </source>
</evidence>
<name>A0AAV7X651_9NEOP</name>
<evidence type="ECO:0000256" key="6">
    <source>
        <dbReference type="ARBA" id="ARBA00022787"/>
    </source>
</evidence>
<dbReference type="PANTHER" id="PTHR13247">
    <property type="entry name" value="TETRATRICOPEPTIDE REPEAT PROTEIN 11 TPR REPEAT PROTEIN 11"/>
    <property type="match status" value="1"/>
</dbReference>
<feature type="transmembrane region" description="Helical" evidence="12">
    <location>
        <begin position="6"/>
        <end position="23"/>
    </location>
</feature>
<comment type="subcellular location">
    <subcellularLocation>
        <location evidence="2">Mitochondrion outer membrane</location>
        <topology evidence="2">Single-pass membrane protein</topology>
    </subcellularLocation>
    <subcellularLocation>
        <location evidence="1">Peroxisome membrane</location>
        <topology evidence="1">Single-pass membrane protein</topology>
    </subcellularLocation>
</comment>
<proteinExistence type="inferred from homology"/>
<dbReference type="AlphaFoldDB" id="A0AAV7X651"/>
<dbReference type="GO" id="GO:0005778">
    <property type="term" value="C:peroxisomal membrane"/>
    <property type="evidence" value="ECO:0007669"/>
    <property type="project" value="UniProtKB-SubCell"/>
</dbReference>
<dbReference type="PIRSF" id="PIRSF008835">
    <property type="entry name" value="TPR_repeat_11_Fis1"/>
    <property type="match status" value="1"/>
</dbReference>
<keyword evidence="8 11" id="KW-0496">Mitochondrion</keyword>
<evidence type="ECO:0000256" key="9">
    <source>
        <dbReference type="ARBA" id="ARBA00023136"/>
    </source>
</evidence>
<dbReference type="InterPro" id="IPR028058">
    <property type="entry name" value="Fis1_TPR_N"/>
</dbReference>
<gene>
    <name evidence="13" type="ORF">ONE63_004247</name>
</gene>
<dbReference type="GO" id="GO:0000266">
    <property type="term" value="P:mitochondrial fission"/>
    <property type="evidence" value="ECO:0007669"/>
    <property type="project" value="UniProtKB-UniRule"/>
</dbReference>
<evidence type="ECO:0000256" key="11">
    <source>
        <dbReference type="PIRNR" id="PIRNR008835"/>
    </source>
</evidence>
<dbReference type="InterPro" id="IPR016543">
    <property type="entry name" value="Fis1"/>
</dbReference>
<keyword evidence="7 12" id="KW-1133">Transmembrane helix</keyword>
<evidence type="ECO:0000256" key="8">
    <source>
        <dbReference type="ARBA" id="ARBA00023128"/>
    </source>
</evidence>
<dbReference type="PANTHER" id="PTHR13247:SF0">
    <property type="entry name" value="MITOCHONDRIAL FISSION 1 PROTEIN"/>
    <property type="match status" value="1"/>
</dbReference>
<dbReference type="Pfam" id="PF14853">
    <property type="entry name" value="Fis1_TPR_C"/>
    <property type="match status" value="1"/>
</dbReference>
<evidence type="ECO:0000256" key="3">
    <source>
        <dbReference type="ARBA" id="ARBA00008937"/>
    </source>
</evidence>
<evidence type="ECO:0000256" key="4">
    <source>
        <dbReference type="ARBA" id="ARBA00022692"/>
    </source>
</evidence>
<evidence type="ECO:0000256" key="12">
    <source>
        <dbReference type="SAM" id="Phobius"/>
    </source>
</evidence>
<keyword evidence="14" id="KW-1185">Reference proteome</keyword>
<keyword evidence="4 12" id="KW-0812">Transmembrane</keyword>
<evidence type="ECO:0000256" key="7">
    <source>
        <dbReference type="ARBA" id="ARBA00022989"/>
    </source>
</evidence>
<dbReference type="InterPro" id="IPR011990">
    <property type="entry name" value="TPR-like_helical_dom_sf"/>
</dbReference>
<comment type="similarity">
    <text evidence="3 11">Belongs to the FIS1 family.</text>
</comment>
<comment type="caution">
    <text evidence="13">The sequence shown here is derived from an EMBL/GenBank/DDBJ whole genome shotgun (WGS) entry which is preliminary data.</text>
</comment>
<evidence type="ECO:0000256" key="1">
    <source>
        <dbReference type="ARBA" id="ARBA00004549"/>
    </source>
</evidence>
<keyword evidence="6 11" id="KW-1000">Mitochondrion outer membrane</keyword>
<reference evidence="13" key="1">
    <citation type="submission" date="2022-12" db="EMBL/GenBank/DDBJ databases">
        <title>Chromosome-level genome assembly of the bean flower thrips Megalurothrips usitatus.</title>
        <authorList>
            <person name="Ma L."/>
            <person name="Liu Q."/>
            <person name="Li H."/>
            <person name="Cai W."/>
        </authorList>
    </citation>
    <scope>NUCLEOTIDE SEQUENCE</scope>
    <source>
        <strain evidence="13">Cailab_2022a</strain>
    </source>
</reference>
<evidence type="ECO:0000313" key="13">
    <source>
        <dbReference type="EMBL" id="KAJ1520017.1"/>
    </source>
</evidence>
<dbReference type="GO" id="GO:0043653">
    <property type="term" value="P:mitochondrial fragmentation involved in apoptotic process"/>
    <property type="evidence" value="ECO:0007669"/>
    <property type="project" value="TreeGrafter"/>
</dbReference>
<evidence type="ECO:0000256" key="2">
    <source>
        <dbReference type="ARBA" id="ARBA00004572"/>
    </source>
</evidence>
<dbReference type="Gene3D" id="1.25.40.10">
    <property type="entry name" value="Tetratricopeptide repeat domain"/>
    <property type="match status" value="1"/>
</dbReference>
<dbReference type="Proteomes" id="UP001075354">
    <property type="component" value="Chromosome 15"/>
</dbReference>
<keyword evidence="5" id="KW-0053">Apoptosis</keyword>